<reference evidence="1" key="1">
    <citation type="submission" date="2022-06" db="EMBL/GenBank/DDBJ databases">
        <authorList>
            <person name="Legras J.-L."/>
            <person name="Devillers H."/>
            <person name="Grondin C."/>
        </authorList>
    </citation>
    <scope>NUCLEOTIDE SEQUENCE</scope>
    <source>
        <strain evidence="1">CLIB 1444</strain>
    </source>
</reference>
<organism evidence="1 2">
    <name type="scientific">[Candida] jaroonii</name>
    <dbReference type="NCBI Taxonomy" id="467808"/>
    <lineage>
        <taxon>Eukaryota</taxon>
        <taxon>Fungi</taxon>
        <taxon>Dikarya</taxon>
        <taxon>Ascomycota</taxon>
        <taxon>Saccharomycotina</taxon>
        <taxon>Pichiomycetes</taxon>
        <taxon>Debaryomycetaceae</taxon>
        <taxon>Yamadazyma</taxon>
    </lineage>
</organism>
<keyword evidence="2" id="KW-1185">Reference proteome</keyword>
<sequence length="633" mass="72905">MDSVLNRKRACDRCHKLKRQCDGGEVCKNCKSLSLQCGYNRPVRKMGRKKLNKPTSQLKYSHNGCGNCKQRRKKCSEDWPTCFDCQRLGLLCDGPRNDKREREFVNETGNDDSNIEIQPTGNDSTQQTQNLQHQQQQHQQQQQHMQQHIQHLNGSEINMFYDSMKSPLNLLEITNDLFYGQDELSNKERLLLNSLIKSPTFELDLSKVATPNIVLDEGISPNSIASDPELYEEEKNSLLSMCSMTSLTIRAKELELLRYFITNVSPLLFVDKASTRFLRTVIPLAIEDQLVRMPIIAISASHRANNSIAVNLEYQRDATVYRAKSQALFIGHHVDYMADNENILLSILLISIQEIFEGTSLYWNVAMDRAASLIEKRGGIKKVSKFAPLSTQLFCYLDLISSLSTCSSPYVDKSQTSDYDEQDIETILNSKFGFRFGIAGEIFKIIGNISTLASLRTNRYDSKENEQRFNNLANLIEMRLQKWSPKLDLVANTFQIDNSMDEGKLILSSYTVALQWSAFLRLHQIRYGYNRKDSRIEACLAIILKSMKVIRFNTDVETGLMFPLIMAGSVAYKTEDREYILSRIHSIKNRLKFSYLGEFEKMITSVWDRDNEENHHVNWAKIRYYQYSGLVMF</sequence>
<proteinExistence type="predicted"/>
<gene>
    <name evidence="1" type="ORF">CLIB1444_04S10528</name>
</gene>
<protein>
    <submittedName>
        <fullName evidence="1">Uncharacterized protein</fullName>
    </submittedName>
</protein>
<comment type="caution">
    <text evidence="1">The sequence shown here is derived from an EMBL/GenBank/DDBJ whole genome shotgun (WGS) entry which is preliminary data.</text>
</comment>
<evidence type="ECO:0000313" key="1">
    <source>
        <dbReference type="EMBL" id="CAH6720903.1"/>
    </source>
</evidence>
<evidence type="ECO:0000313" key="2">
    <source>
        <dbReference type="Proteomes" id="UP001152531"/>
    </source>
</evidence>
<dbReference type="EMBL" id="CALSDN010000004">
    <property type="protein sequence ID" value="CAH6720903.1"/>
    <property type="molecule type" value="Genomic_DNA"/>
</dbReference>
<name>A0ACA9Y7D6_9ASCO</name>
<dbReference type="Proteomes" id="UP001152531">
    <property type="component" value="Unassembled WGS sequence"/>
</dbReference>
<accession>A0ACA9Y7D6</accession>